<feature type="transmembrane region" description="Helical" evidence="5">
    <location>
        <begin position="206"/>
        <end position="232"/>
    </location>
</feature>
<dbReference type="GO" id="GO:0004930">
    <property type="term" value="F:G protein-coupled receptor activity"/>
    <property type="evidence" value="ECO:0007669"/>
    <property type="project" value="TreeGrafter"/>
</dbReference>
<dbReference type="OrthoDB" id="6115658at2759"/>
<dbReference type="PANTHER" id="PTHR23112:SF0">
    <property type="entry name" value="TRANSMEMBRANE PROTEIN 116"/>
    <property type="match status" value="1"/>
</dbReference>
<sequence length="319" mass="36037">MFNSNETGLSSSHNYTNTTISENATIVESFNTTLTNATEFHAQARVLQPYKFVSLALATCSISVCVLVITLAFKKNGKTFFKWKRAQRFVVMTSTCDILFYGVQLIYNINVPLFALRYQPPTAICSIYAVFLLEFAYAQGNLSIIAAVSACFYIFKQAELDLGKYDWKMFLFMFVFPAIVLVAATFNGGMGHNGLYCGLKEGKGVLWNFLMIFIPIATIIIVESILYILIWYKLHVEVKKIKKSIGNQSMAAKQIVVATRNMSFFVLVIILRFLTPAIHGCWVFIAEPPRAMYEINTYATCFGGIFNGIIYLTIRREQL</sequence>
<keyword evidence="3 5" id="KW-1133">Transmembrane helix</keyword>
<keyword evidence="7" id="KW-1185">Reference proteome</keyword>
<evidence type="ECO:0000256" key="4">
    <source>
        <dbReference type="ARBA" id="ARBA00023136"/>
    </source>
</evidence>
<feature type="transmembrane region" description="Helical" evidence="5">
    <location>
        <begin position="127"/>
        <end position="155"/>
    </location>
</feature>
<reference evidence="6" key="1">
    <citation type="submission" date="2018-11" db="EMBL/GenBank/DDBJ databases">
        <authorList>
            <person name="Alioto T."/>
            <person name="Alioto T."/>
        </authorList>
    </citation>
    <scope>NUCLEOTIDE SEQUENCE</scope>
</reference>
<feature type="transmembrane region" description="Helical" evidence="5">
    <location>
        <begin position="297"/>
        <end position="314"/>
    </location>
</feature>
<evidence type="ECO:0000313" key="7">
    <source>
        <dbReference type="Proteomes" id="UP000596742"/>
    </source>
</evidence>
<evidence type="ECO:0000256" key="2">
    <source>
        <dbReference type="ARBA" id="ARBA00022692"/>
    </source>
</evidence>
<evidence type="ECO:0000313" key="6">
    <source>
        <dbReference type="EMBL" id="VDH97241.1"/>
    </source>
</evidence>
<comment type="caution">
    <text evidence="6">The sequence shown here is derived from an EMBL/GenBank/DDBJ whole genome shotgun (WGS) entry which is preliminary data.</text>
</comment>
<accession>A0A8B6BYL9</accession>
<feature type="transmembrane region" description="Helical" evidence="5">
    <location>
        <begin position="89"/>
        <end position="107"/>
    </location>
</feature>
<dbReference type="PANTHER" id="PTHR23112">
    <property type="entry name" value="G PROTEIN-COUPLED RECEPTOR 157-RELATED"/>
    <property type="match status" value="1"/>
</dbReference>
<evidence type="ECO:0000256" key="1">
    <source>
        <dbReference type="ARBA" id="ARBA00004141"/>
    </source>
</evidence>
<feature type="transmembrane region" description="Helical" evidence="5">
    <location>
        <begin position="167"/>
        <end position="186"/>
    </location>
</feature>
<evidence type="ECO:0000256" key="3">
    <source>
        <dbReference type="ARBA" id="ARBA00022989"/>
    </source>
</evidence>
<name>A0A8B6BYL9_MYTGA</name>
<feature type="transmembrane region" description="Helical" evidence="5">
    <location>
        <begin position="264"/>
        <end position="285"/>
    </location>
</feature>
<evidence type="ECO:0008006" key="8">
    <source>
        <dbReference type="Google" id="ProtNLM"/>
    </source>
</evidence>
<comment type="subcellular location">
    <subcellularLocation>
        <location evidence="1">Membrane</location>
        <topology evidence="1">Multi-pass membrane protein</topology>
    </subcellularLocation>
</comment>
<gene>
    <name evidence="6" type="ORF">MGAL_10B054899</name>
</gene>
<keyword evidence="2 5" id="KW-0812">Transmembrane</keyword>
<proteinExistence type="predicted"/>
<keyword evidence="4 5" id="KW-0472">Membrane</keyword>
<dbReference type="AlphaFoldDB" id="A0A8B6BYL9"/>
<dbReference type="GO" id="GO:0007189">
    <property type="term" value="P:adenylate cyclase-activating G protein-coupled receptor signaling pathway"/>
    <property type="evidence" value="ECO:0007669"/>
    <property type="project" value="TreeGrafter"/>
</dbReference>
<dbReference type="Proteomes" id="UP000596742">
    <property type="component" value="Unassembled WGS sequence"/>
</dbReference>
<dbReference type="EMBL" id="UYJE01000880">
    <property type="protein sequence ID" value="VDH97241.1"/>
    <property type="molecule type" value="Genomic_DNA"/>
</dbReference>
<feature type="transmembrane region" description="Helical" evidence="5">
    <location>
        <begin position="52"/>
        <end position="73"/>
    </location>
</feature>
<protein>
    <recommendedName>
        <fullName evidence="8">G-protein coupled receptors family 1 profile domain-containing protein</fullName>
    </recommendedName>
</protein>
<organism evidence="6 7">
    <name type="scientific">Mytilus galloprovincialis</name>
    <name type="common">Mediterranean mussel</name>
    <dbReference type="NCBI Taxonomy" id="29158"/>
    <lineage>
        <taxon>Eukaryota</taxon>
        <taxon>Metazoa</taxon>
        <taxon>Spiralia</taxon>
        <taxon>Lophotrochozoa</taxon>
        <taxon>Mollusca</taxon>
        <taxon>Bivalvia</taxon>
        <taxon>Autobranchia</taxon>
        <taxon>Pteriomorphia</taxon>
        <taxon>Mytilida</taxon>
        <taxon>Mytiloidea</taxon>
        <taxon>Mytilidae</taxon>
        <taxon>Mytilinae</taxon>
        <taxon>Mytilus</taxon>
    </lineage>
</organism>
<evidence type="ECO:0000256" key="5">
    <source>
        <dbReference type="SAM" id="Phobius"/>
    </source>
</evidence>
<dbReference type="GO" id="GO:0005886">
    <property type="term" value="C:plasma membrane"/>
    <property type="evidence" value="ECO:0007669"/>
    <property type="project" value="TreeGrafter"/>
</dbReference>